<dbReference type="GO" id="GO:0016020">
    <property type="term" value="C:membrane"/>
    <property type="evidence" value="ECO:0007669"/>
    <property type="project" value="InterPro"/>
</dbReference>
<feature type="domain" description="Multidrug resistance protein MdtA-like C-terminal permuted SH3" evidence="6">
    <location>
        <begin position="344"/>
        <end position="387"/>
    </location>
</feature>
<gene>
    <name evidence="8" type="ORF">EV696_10366</name>
</gene>
<dbReference type="Pfam" id="PF25967">
    <property type="entry name" value="RND-MFP_C"/>
    <property type="match status" value="1"/>
</dbReference>
<dbReference type="InterPro" id="IPR058627">
    <property type="entry name" value="MdtA-like_C"/>
</dbReference>
<feature type="domain" description="YknX-like beta-barrel" evidence="7">
    <location>
        <begin position="223"/>
        <end position="307"/>
    </location>
</feature>
<dbReference type="SUPFAM" id="SSF111369">
    <property type="entry name" value="HlyD-like secretion proteins"/>
    <property type="match status" value="1"/>
</dbReference>
<feature type="coiled-coil region" evidence="4">
    <location>
        <begin position="157"/>
        <end position="184"/>
    </location>
</feature>
<comment type="subcellular location">
    <subcellularLocation>
        <location evidence="1">Cell envelope</location>
    </subcellularLocation>
</comment>
<proteinExistence type="inferred from homology"/>
<dbReference type="Gene3D" id="2.40.50.100">
    <property type="match status" value="1"/>
</dbReference>
<dbReference type="GO" id="GO:0022857">
    <property type="term" value="F:transmembrane transporter activity"/>
    <property type="evidence" value="ECO:0007669"/>
    <property type="project" value="InterPro"/>
</dbReference>
<evidence type="ECO:0000256" key="4">
    <source>
        <dbReference type="SAM" id="Coils"/>
    </source>
</evidence>
<comment type="similarity">
    <text evidence="2">Belongs to the membrane fusion protein (MFP) (TC 8.A.1) family.</text>
</comment>
<evidence type="ECO:0000259" key="6">
    <source>
        <dbReference type="Pfam" id="PF25967"/>
    </source>
</evidence>
<evidence type="ECO:0000256" key="3">
    <source>
        <dbReference type="ARBA" id="ARBA00023054"/>
    </source>
</evidence>
<dbReference type="NCBIfam" id="TIGR01730">
    <property type="entry name" value="RND_mfp"/>
    <property type="match status" value="1"/>
</dbReference>
<dbReference type="Gene3D" id="2.40.30.170">
    <property type="match status" value="1"/>
</dbReference>
<feature type="coiled-coil region" evidence="4">
    <location>
        <begin position="105"/>
        <end position="132"/>
    </location>
</feature>
<dbReference type="OrthoDB" id="9791520at2"/>
<sequence>MKAKKWIAIAVVAAIVAIPVGKKMFGGKAGTEVEIETVGKQTIRSSILASGTLTYQQQVLLTSEVIGKVAEILVAEGDKVKAGQIVLKLDDQQFRAEVEQQQASRRQQQINIERQQVNLDNERRQFERTEKLHKQKLIDDTRMDDARHRLSLAEIELRQSRVSLQQAEALLRQAEQRLAKTVIRAPLAGTVIAIDIKIGETAVPSTQSFAGSQMMTIADVETMVLEANVDEADIGKLSPGLQADIFSAAYPDTKLTGVVDEIPLAPKRNVGAVAQNNALSRTYSVKLKLVDDGDLMLRPGMTCRTEIFNNTKGDTLAVPIQAVVSGSALEKQEDEDSRSTLKAEDTYAVWIDQDGRAQKRMVTLGVADDRYQEVLSGLQENDRVIVGPPASLRRLTEGVDIKEAEKKSKKADKKAEATS</sequence>
<evidence type="ECO:0000313" key="8">
    <source>
        <dbReference type="EMBL" id="TDQ49698.1"/>
    </source>
</evidence>
<reference evidence="8 9" key="1">
    <citation type="submission" date="2019-03" db="EMBL/GenBank/DDBJ databases">
        <title>Genomic Encyclopedia of Type Strains, Phase IV (KMG-IV): sequencing the most valuable type-strain genomes for metagenomic binning, comparative biology and taxonomic classification.</title>
        <authorList>
            <person name="Goeker M."/>
        </authorList>
    </citation>
    <scope>NUCLEOTIDE SEQUENCE [LARGE SCALE GENOMIC DNA]</scope>
    <source>
        <strain evidence="8 9">DSM 103792</strain>
    </source>
</reference>
<dbReference type="InterPro" id="IPR058625">
    <property type="entry name" value="MdtA-like_BSH"/>
</dbReference>
<dbReference type="InterPro" id="IPR058636">
    <property type="entry name" value="Beta-barrel_YknX"/>
</dbReference>
<evidence type="ECO:0000259" key="7">
    <source>
        <dbReference type="Pfam" id="PF25990"/>
    </source>
</evidence>
<dbReference type="Pfam" id="PF25917">
    <property type="entry name" value="BSH_RND"/>
    <property type="match status" value="1"/>
</dbReference>
<dbReference type="GO" id="GO:0030313">
    <property type="term" value="C:cell envelope"/>
    <property type="evidence" value="ECO:0007669"/>
    <property type="project" value="UniProtKB-SubCell"/>
</dbReference>
<dbReference type="PANTHER" id="PTHR32347:SF14">
    <property type="entry name" value="EFFLUX SYSTEM COMPONENT YKNX-RELATED"/>
    <property type="match status" value="1"/>
</dbReference>
<protein>
    <submittedName>
        <fullName evidence="8">HlyD family secretion protein</fullName>
    </submittedName>
</protein>
<comment type="caution">
    <text evidence="8">The sequence shown here is derived from an EMBL/GenBank/DDBJ whole genome shotgun (WGS) entry which is preliminary data.</text>
</comment>
<evidence type="ECO:0000256" key="1">
    <source>
        <dbReference type="ARBA" id="ARBA00004196"/>
    </source>
</evidence>
<dbReference type="Gene3D" id="2.40.420.20">
    <property type="match status" value="1"/>
</dbReference>
<dbReference type="InterPro" id="IPR050465">
    <property type="entry name" value="UPF0194_transport"/>
</dbReference>
<evidence type="ECO:0000259" key="5">
    <source>
        <dbReference type="Pfam" id="PF25917"/>
    </source>
</evidence>
<dbReference type="AlphaFoldDB" id="A0A4R6UQZ1"/>
<organism evidence="8 9">
    <name type="scientific">Permianibacter aggregans</name>
    <dbReference type="NCBI Taxonomy" id="1510150"/>
    <lineage>
        <taxon>Bacteria</taxon>
        <taxon>Pseudomonadati</taxon>
        <taxon>Pseudomonadota</taxon>
        <taxon>Gammaproteobacteria</taxon>
        <taxon>Pseudomonadales</taxon>
        <taxon>Pseudomonadaceae</taxon>
        <taxon>Permianibacter</taxon>
    </lineage>
</organism>
<dbReference type="RefSeq" id="WP_133588239.1">
    <property type="nucleotide sequence ID" value="NZ_CP037953.1"/>
</dbReference>
<accession>A0A4R6UQZ1</accession>
<dbReference type="EMBL" id="SNYM01000003">
    <property type="protein sequence ID" value="TDQ49698.1"/>
    <property type="molecule type" value="Genomic_DNA"/>
</dbReference>
<keyword evidence="3 4" id="KW-0175">Coiled coil</keyword>
<dbReference type="Proteomes" id="UP000295375">
    <property type="component" value="Unassembled WGS sequence"/>
</dbReference>
<evidence type="ECO:0000256" key="2">
    <source>
        <dbReference type="ARBA" id="ARBA00009477"/>
    </source>
</evidence>
<evidence type="ECO:0000313" key="9">
    <source>
        <dbReference type="Proteomes" id="UP000295375"/>
    </source>
</evidence>
<keyword evidence="9" id="KW-1185">Reference proteome</keyword>
<dbReference type="Pfam" id="PF25990">
    <property type="entry name" value="Beta-barrel_YknX"/>
    <property type="match status" value="1"/>
</dbReference>
<dbReference type="PANTHER" id="PTHR32347">
    <property type="entry name" value="EFFLUX SYSTEM COMPONENT YKNX-RELATED"/>
    <property type="match status" value="1"/>
</dbReference>
<feature type="domain" description="Multidrug resistance protein MdtA-like barrel-sandwich hybrid" evidence="5">
    <location>
        <begin position="58"/>
        <end position="206"/>
    </location>
</feature>
<name>A0A4R6UQZ1_9GAMM</name>
<dbReference type="InterPro" id="IPR006143">
    <property type="entry name" value="RND_pump_MFP"/>
</dbReference>